<dbReference type="Gene3D" id="2.60.120.10">
    <property type="entry name" value="Jelly Rolls"/>
    <property type="match status" value="1"/>
</dbReference>
<dbReference type="InterPro" id="IPR014710">
    <property type="entry name" value="RmlC-like_jellyroll"/>
</dbReference>
<evidence type="ECO:0000259" key="4">
    <source>
        <dbReference type="PROSITE" id="PS50042"/>
    </source>
</evidence>
<evidence type="ECO:0000256" key="3">
    <source>
        <dbReference type="ARBA" id="ARBA00023163"/>
    </source>
</evidence>
<keyword evidence="1" id="KW-0805">Transcription regulation</keyword>
<dbReference type="InterPro" id="IPR036390">
    <property type="entry name" value="WH_DNA-bd_sf"/>
</dbReference>
<evidence type="ECO:0000256" key="1">
    <source>
        <dbReference type="ARBA" id="ARBA00023015"/>
    </source>
</evidence>
<dbReference type="InterPro" id="IPR012318">
    <property type="entry name" value="HTH_CRP"/>
</dbReference>
<protein>
    <submittedName>
        <fullName evidence="6">Cyclic nucleotide-binding domain-containing protein</fullName>
    </submittedName>
</protein>
<keyword evidence="3" id="KW-0804">Transcription</keyword>
<dbReference type="Pfam" id="PF00027">
    <property type="entry name" value="cNMP_binding"/>
    <property type="match status" value="1"/>
</dbReference>
<dbReference type="SMART" id="SM00100">
    <property type="entry name" value="cNMP"/>
    <property type="match status" value="1"/>
</dbReference>
<dbReference type="InterPro" id="IPR036388">
    <property type="entry name" value="WH-like_DNA-bd_sf"/>
</dbReference>
<dbReference type="InterPro" id="IPR000595">
    <property type="entry name" value="cNMP-bd_dom"/>
</dbReference>
<dbReference type="Proteomes" id="UP000622405">
    <property type="component" value="Unassembled WGS sequence"/>
</dbReference>
<name>A0ABR6YXN9_9FIRM</name>
<dbReference type="Pfam" id="PF13545">
    <property type="entry name" value="HTH_Crp_2"/>
    <property type="match status" value="1"/>
</dbReference>
<dbReference type="PROSITE" id="PS51063">
    <property type="entry name" value="HTH_CRP_2"/>
    <property type="match status" value="1"/>
</dbReference>
<keyword evidence="7" id="KW-1185">Reference proteome</keyword>
<feature type="domain" description="HTH crp-type" evidence="5">
    <location>
        <begin position="242"/>
        <end position="312"/>
    </location>
</feature>
<evidence type="ECO:0000256" key="2">
    <source>
        <dbReference type="ARBA" id="ARBA00023125"/>
    </source>
</evidence>
<dbReference type="PANTHER" id="PTHR24567">
    <property type="entry name" value="CRP FAMILY TRANSCRIPTIONAL REGULATORY PROTEIN"/>
    <property type="match status" value="1"/>
</dbReference>
<reference evidence="6 7" key="1">
    <citation type="journal article" date="2020" name="mSystems">
        <title>Defining Genomic and Predicted Metabolic Features of the Acetobacterium Genus.</title>
        <authorList>
            <person name="Ross D.E."/>
            <person name="Marshall C.W."/>
            <person name="Gulliver D."/>
            <person name="May H.D."/>
            <person name="Norman R.S."/>
        </authorList>
    </citation>
    <scope>NUCLEOTIDE SEQUENCE [LARGE SCALE GENOMIC DNA]</scope>
    <source>
        <strain evidence="6 7">DSM 4132</strain>
    </source>
</reference>
<comment type="caution">
    <text evidence="6">The sequence shown here is derived from an EMBL/GenBank/DDBJ whole genome shotgun (WGS) entry which is preliminary data.</text>
</comment>
<keyword evidence="2" id="KW-0238">DNA-binding</keyword>
<dbReference type="SUPFAM" id="SSF46785">
    <property type="entry name" value="Winged helix' DNA-binding domain"/>
    <property type="match status" value="1"/>
</dbReference>
<accession>A0ABR6YXN9</accession>
<dbReference type="PROSITE" id="PS50042">
    <property type="entry name" value="CNMP_BINDING_3"/>
    <property type="match status" value="1"/>
</dbReference>
<dbReference type="EMBL" id="WJBE01000007">
    <property type="protein sequence ID" value="MBC3899849.1"/>
    <property type="molecule type" value="Genomic_DNA"/>
</dbReference>
<dbReference type="Gene3D" id="1.10.10.10">
    <property type="entry name" value="Winged helix-like DNA-binding domain superfamily/Winged helix DNA-binding domain"/>
    <property type="match status" value="1"/>
</dbReference>
<dbReference type="InterPro" id="IPR050397">
    <property type="entry name" value="Env_Response_Regulators"/>
</dbReference>
<dbReference type="InterPro" id="IPR018490">
    <property type="entry name" value="cNMP-bd_dom_sf"/>
</dbReference>
<gene>
    <name evidence="6" type="ORF">GH811_09500</name>
</gene>
<sequence>MFIGKTYFVINFKRNEKRPQQSIYDCFIEVVYWGALLGNQSKKTADRISLSTVFFDSGDILKIKMGYQVGLAIHSIKRYDNKNTKTKEWKKNKVVSKNKKYTCMKELEIFNILTDTEKNTIYGLARGSLLKKGELLFRQGEEGDNVFLIQTGKIMLQKFTKDGTKIVIDILKPGDLICENIIFEEINYPFSGIALENSYICACSKKEMVELIKDPVILEKIFFSMNSKMMEYTQRMTNSALKDVQDKVYNTLKQIAGRHGRITNLGLEIDCYLSHEDIGFLVNASRVSVTRSINQLIEMGKLEKNNRHYIVH</sequence>
<evidence type="ECO:0000313" key="7">
    <source>
        <dbReference type="Proteomes" id="UP000622405"/>
    </source>
</evidence>
<organism evidence="6 7">
    <name type="scientific">Acetobacterium malicum</name>
    <dbReference type="NCBI Taxonomy" id="52692"/>
    <lineage>
        <taxon>Bacteria</taxon>
        <taxon>Bacillati</taxon>
        <taxon>Bacillota</taxon>
        <taxon>Clostridia</taxon>
        <taxon>Eubacteriales</taxon>
        <taxon>Eubacteriaceae</taxon>
        <taxon>Acetobacterium</taxon>
    </lineage>
</organism>
<dbReference type="CDD" id="cd00038">
    <property type="entry name" value="CAP_ED"/>
    <property type="match status" value="1"/>
</dbReference>
<evidence type="ECO:0000313" key="6">
    <source>
        <dbReference type="EMBL" id="MBC3899849.1"/>
    </source>
</evidence>
<evidence type="ECO:0000259" key="5">
    <source>
        <dbReference type="PROSITE" id="PS51063"/>
    </source>
</evidence>
<dbReference type="SUPFAM" id="SSF51206">
    <property type="entry name" value="cAMP-binding domain-like"/>
    <property type="match status" value="1"/>
</dbReference>
<feature type="domain" description="Cyclic nucleotide-binding" evidence="4">
    <location>
        <begin position="109"/>
        <end position="189"/>
    </location>
</feature>
<dbReference type="PANTHER" id="PTHR24567:SF26">
    <property type="entry name" value="REGULATORY PROTEIN YEIL"/>
    <property type="match status" value="1"/>
</dbReference>
<proteinExistence type="predicted"/>